<evidence type="ECO:0000313" key="2">
    <source>
        <dbReference type="Proteomes" id="UP001628156"/>
    </source>
</evidence>
<evidence type="ECO:0000313" key="1">
    <source>
        <dbReference type="EMBL" id="GAB1223156.1"/>
    </source>
</evidence>
<gene>
    <name evidence="1" type="ORF">ENUP19_0134G0014</name>
</gene>
<name>A0ABQ0DJX5_9EUKA</name>
<accession>A0ABQ0DJX5</accession>
<organism evidence="1 2">
    <name type="scientific">Entamoeba nuttalli</name>
    <dbReference type="NCBI Taxonomy" id="412467"/>
    <lineage>
        <taxon>Eukaryota</taxon>
        <taxon>Amoebozoa</taxon>
        <taxon>Evosea</taxon>
        <taxon>Archamoebae</taxon>
        <taxon>Mastigamoebida</taxon>
        <taxon>Entamoebidae</taxon>
        <taxon>Entamoeba</taxon>
    </lineage>
</organism>
<reference evidence="1 2" key="1">
    <citation type="journal article" date="2019" name="PLoS Negl. Trop. Dis.">
        <title>Whole genome sequencing of Entamoeba nuttalli reveals mammalian host-related molecular signatures and a novel octapeptide-repeat surface protein.</title>
        <authorList>
            <person name="Tanaka M."/>
            <person name="Makiuchi T."/>
            <person name="Komiyama T."/>
            <person name="Shiina T."/>
            <person name="Osaki K."/>
            <person name="Tachibana H."/>
        </authorList>
    </citation>
    <scope>NUCLEOTIDE SEQUENCE [LARGE SCALE GENOMIC DNA]</scope>
    <source>
        <strain evidence="1 2">P19-061405</strain>
    </source>
</reference>
<protein>
    <submittedName>
        <fullName evidence="1">Uncharacterized protein</fullName>
    </submittedName>
</protein>
<dbReference type="Proteomes" id="UP001628156">
    <property type="component" value="Unassembled WGS sequence"/>
</dbReference>
<proteinExistence type="predicted"/>
<comment type="caution">
    <text evidence="1">The sequence shown here is derived from an EMBL/GenBank/DDBJ whole genome shotgun (WGS) entry which is preliminary data.</text>
</comment>
<sequence length="104" mass="12136">MLFYTFSSIGTFERRIINEKDGDDKILGISGEHIVQCNKENKIIDVMDDFVQIFIRNTRNNEIEVKTAFSQYLIDVSIDESFVKFKLYKSGTNIDIQLRITSLF</sequence>
<keyword evidence="2" id="KW-1185">Reference proteome</keyword>
<dbReference type="EMBL" id="BAAFRS010000134">
    <property type="protein sequence ID" value="GAB1223156.1"/>
    <property type="molecule type" value="Genomic_DNA"/>
</dbReference>